<comment type="caution">
    <text evidence="2">The sequence shown here is derived from an EMBL/GenBank/DDBJ whole genome shotgun (WGS) entry which is preliminary data.</text>
</comment>
<keyword evidence="1" id="KW-0472">Membrane</keyword>
<feature type="transmembrane region" description="Helical" evidence="1">
    <location>
        <begin position="21"/>
        <end position="41"/>
    </location>
</feature>
<feature type="transmembrane region" description="Helical" evidence="1">
    <location>
        <begin position="80"/>
        <end position="106"/>
    </location>
</feature>
<gene>
    <name evidence="2" type="ORF">B0I33_106198</name>
</gene>
<dbReference type="Proteomes" id="UP000238362">
    <property type="component" value="Unassembled WGS sequence"/>
</dbReference>
<dbReference type="Pfam" id="PF10825">
    <property type="entry name" value="DUF2752"/>
    <property type="match status" value="1"/>
</dbReference>
<reference evidence="2 3" key="1">
    <citation type="submission" date="2018-03" db="EMBL/GenBank/DDBJ databases">
        <title>Genomic Encyclopedia of Type Strains, Phase III (KMG-III): the genomes of soil and plant-associated and newly described type strains.</title>
        <authorList>
            <person name="Whitman W."/>
        </authorList>
    </citation>
    <scope>NUCLEOTIDE SEQUENCE [LARGE SCALE GENOMIC DNA]</scope>
    <source>
        <strain evidence="2 3">CGMCC 4.7125</strain>
    </source>
</reference>
<organism evidence="2 3">
    <name type="scientific">Prauserella shujinwangii</name>
    <dbReference type="NCBI Taxonomy" id="1453103"/>
    <lineage>
        <taxon>Bacteria</taxon>
        <taxon>Bacillati</taxon>
        <taxon>Actinomycetota</taxon>
        <taxon>Actinomycetes</taxon>
        <taxon>Pseudonocardiales</taxon>
        <taxon>Pseudonocardiaceae</taxon>
        <taxon>Prauserella</taxon>
    </lineage>
</organism>
<dbReference type="AlphaFoldDB" id="A0A2T0LTN4"/>
<dbReference type="InterPro" id="IPR021215">
    <property type="entry name" value="DUF2752"/>
</dbReference>
<dbReference type="EMBL" id="PVNH01000006">
    <property type="protein sequence ID" value="PRX47099.1"/>
    <property type="molecule type" value="Genomic_DNA"/>
</dbReference>
<feature type="transmembrane region" description="Helical" evidence="1">
    <location>
        <begin position="118"/>
        <end position="137"/>
    </location>
</feature>
<evidence type="ECO:0000256" key="1">
    <source>
        <dbReference type="SAM" id="Phobius"/>
    </source>
</evidence>
<protein>
    <submittedName>
        <fullName evidence="2">Uncharacterized protein DUF2752</fullName>
    </submittedName>
</protein>
<keyword evidence="1" id="KW-1133">Transmembrane helix</keyword>
<proteinExistence type="predicted"/>
<dbReference type="OrthoDB" id="5966662at2"/>
<sequence>MTGTVYTGAPAATVRERVRRLAPPAAAAGAAAVACAVVWWGDPTTPGGPLPVCPTKALFGLTCPGCGGMRMLYSLLHGDLAAALHFNAVTVVLLALCLWSFAAWTVGRWRGRWVRTWLHLRWTPVAFGVVFVAWFVLRNLPFAPFTALAV</sequence>
<accession>A0A2T0LTN4</accession>
<evidence type="ECO:0000313" key="2">
    <source>
        <dbReference type="EMBL" id="PRX47099.1"/>
    </source>
</evidence>
<keyword evidence="1" id="KW-0812">Transmembrane</keyword>
<evidence type="ECO:0000313" key="3">
    <source>
        <dbReference type="Proteomes" id="UP000238362"/>
    </source>
</evidence>
<dbReference type="RefSeq" id="WP_106179632.1">
    <property type="nucleotide sequence ID" value="NZ_PVNH01000006.1"/>
</dbReference>
<name>A0A2T0LTN4_9PSEU</name>
<keyword evidence="3" id="KW-1185">Reference proteome</keyword>